<dbReference type="Proteomes" id="UP000248606">
    <property type="component" value="Unassembled WGS sequence"/>
</dbReference>
<name>A0A2W5IAI1_9ACTN</name>
<dbReference type="AlphaFoldDB" id="A0A2W5IAI1"/>
<keyword evidence="1" id="KW-1133">Transmembrane helix</keyword>
<gene>
    <name evidence="2" type="ORF">DI579_06780</name>
</gene>
<organism evidence="2 3">
    <name type="scientific">Lawsonella clevelandensis</name>
    <dbReference type="NCBI Taxonomy" id="1528099"/>
    <lineage>
        <taxon>Bacteria</taxon>
        <taxon>Bacillati</taxon>
        <taxon>Actinomycetota</taxon>
        <taxon>Actinomycetes</taxon>
        <taxon>Mycobacteriales</taxon>
        <taxon>Lawsonellaceae</taxon>
        <taxon>Lawsonella</taxon>
    </lineage>
</organism>
<proteinExistence type="predicted"/>
<dbReference type="EMBL" id="QFOZ01000013">
    <property type="protein sequence ID" value="PZP88288.1"/>
    <property type="molecule type" value="Genomic_DNA"/>
</dbReference>
<evidence type="ECO:0000256" key="1">
    <source>
        <dbReference type="SAM" id="Phobius"/>
    </source>
</evidence>
<accession>A0A2W5IAI1</accession>
<reference evidence="2 3" key="1">
    <citation type="submission" date="2017-08" db="EMBL/GenBank/DDBJ databases">
        <title>Infants hospitalized years apart are colonized by the same room-sourced microbial strains.</title>
        <authorList>
            <person name="Brooks B."/>
            <person name="Olm M.R."/>
            <person name="Firek B.A."/>
            <person name="Baker R."/>
            <person name="Thomas B.C."/>
            <person name="Morowitz M.J."/>
            <person name="Banfield J.F."/>
        </authorList>
    </citation>
    <scope>NUCLEOTIDE SEQUENCE [LARGE SCALE GENOMIC DNA]</scope>
    <source>
        <strain evidence="2">S2_006_000_R1_57</strain>
    </source>
</reference>
<protein>
    <submittedName>
        <fullName evidence="2">Uncharacterized protein</fullName>
    </submittedName>
</protein>
<feature type="transmembrane region" description="Helical" evidence="1">
    <location>
        <begin position="246"/>
        <end position="267"/>
    </location>
</feature>
<evidence type="ECO:0000313" key="3">
    <source>
        <dbReference type="Proteomes" id="UP000248606"/>
    </source>
</evidence>
<keyword evidence="1" id="KW-0472">Membrane</keyword>
<comment type="caution">
    <text evidence="2">The sequence shown here is derived from an EMBL/GenBank/DDBJ whole genome shotgun (WGS) entry which is preliminary data.</text>
</comment>
<keyword evidence="1" id="KW-0812">Transmembrane</keyword>
<dbReference type="RefSeq" id="WP_290595735.1">
    <property type="nucleotide sequence ID" value="NZ_CAKZIO010000004.1"/>
</dbReference>
<sequence>MTTLTGVWGNVVVRNNELVPFNTDKFMDAINIDRGYSPLYEYFPDPIDEDHLIVAPSSWGMPRRRALARLCQQEGMVYPAWQIATEWVKIDAAECPPAYLLVIECTKLTVTFTLVRASTQECIFTDFNPGMGYAPVVEKHELDPQGQAIEWARLIASSARLILQDIHTSCDVVVLTGSSGIETDICELVCETLRAAGVMSYRISPNDMHVIYQEREWRASAEHQRDIVKAREAALRKKRFHKPTRAEVTVVSMIVIAMLTIVLAGVFGTEKRPEGETVRAAHHSVRTVESTQALTFPGGVLALPNSWMVSADSPSVVDLKTKEQWKTIIAPINEPDLRMLLTLKQDPEHHLRAVLRRELSDSSSEIRTWESTYTWPRNGWMPELALSYREITGDISRADWVVFYTDRYAYSLACQYRVREGMTESKAHALCQGILNGIRVS</sequence>
<evidence type="ECO:0000313" key="2">
    <source>
        <dbReference type="EMBL" id="PZP88288.1"/>
    </source>
</evidence>